<sequence>MRHLLQMMLMCAVAFQAACTSVVWNGGVYDADRAIDTHITHTLAHDQIHAFGRTAAGHLLMMGERHWYAVRDDVSQDLQRVLQAQLPAAYQITVPYTGSKSDTLPIVVHENQQFSSQFCLDYAIQNAKNPQQQAQENHILRQMQFQQQINPNLYRKCFAIVGSLHAPLSSLHGQNPPQSRSKIAVQLQIEQQHTQIQSNKLARNILLTPLALMADVAGGLVMLPALILGDLWE</sequence>
<feature type="chain" id="PRO_5013148878" description="Lipoprotein" evidence="2">
    <location>
        <begin position="18"/>
        <end position="233"/>
    </location>
</feature>
<name>A0A286EWP0_9NEIS</name>
<proteinExistence type="predicted"/>
<feature type="signal peptide" evidence="2">
    <location>
        <begin position="1"/>
        <end position="17"/>
    </location>
</feature>
<feature type="transmembrane region" description="Helical" evidence="1">
    <location>
        <begin position="205"/>
        <end position="228"/>
    </location>
</feature>
<keyword evidence="1" id="KW-0472">Membrane</keyword>
<keyword evidence="1" id="KW-0812">Transmembrane</keyword>
<protein>
    <recommendedName>
        <fullName evidence="5">Lipoprotein</fullName>
    </recommendedName>
</protein>
<organism evidence="3 4">
    <name type="scientific">Alysiella filiformis DSM 16848</name>
    <dbReference type="NCBI Taxonomy" id="1120981"/>
    <lineage>
        <taxon>Bacteria</taxon>
        <taxon>Pseudomonadati</taxon>
        <taxon>Pseudomonadota</taxon>
        <taxon>Betaproteobacteria</taxon>
        <taxon>Neisseriales</taxon>
        <taxon>Neisseriaceae</taxon>
        <taxon>Alysiella</taxon>
    </lineage>
</organism>
<evidence type="ECO:0000313" key="4">
    <source>
        <dbReference type="Proteomes" id="UP000219669"/>
    </source>
</evidence>
<evidence type="ECO:0000256" key="2">
    <source>
        <dbReference type="SAM" id="SignalP"/>
    </source>
</evidence>
<keyword evidence="1" id="KW-1133">Transmembrane helix</keyword>
<accession>A0A286EWP0</accession>
<dbReference type="EMBL" id="OCNF01000042">
    <property type="protein sequence ID" value="SOD75316.1"/>
    <property type="molecule type" value="Genomic_DNA"/>
</dbReference>
<gene>
    <name evidence="3" type="ORF">SAMN02746062_02348</name>
</gene>
<evidence type="ECO:0000256" key="1">
    <source>
        <dbReference type="SAM" id="Phobius"/>
    </source>
</evidence>
<dbReference type="Proteomes" id="UP000219669">
    <property type="component" value="Unassembled WGS sequence"/>
</dbReference>
<reference evidence="3 4" key="1">
    <citation type="submission" date="2017-09" db="EMBL/GenBank/DDBJ databases">
        <authorList>
            <person name="Ehlers B."/>
            <person name="Leendertz F.H."/>
        </authorList>
    </citation>
    <scope>NUCLEOTIDE SEQUENCE [LARGE SCALE GENOMIC DNA]</scope>
    <source>
        <strain evidence="3 4">DSM 16848</strain>
    </source>
</reference>
<keyword evidence="2" id="KW-0732">Signal</keyword>
<dbReference type="AlphaFoldDB" id="A0A286EWP0"/>
<evidence type="ECO:0000313" key="3">
    <source>
        <dbReference type="EMBL" id="SOD75316.1"/>
    </source>
</evidence>
<keyword evidence="4" id="KW-1185">Reference proteome</keyword>
<evidence type="ECO:0008006" key="5">
    <source>
        <dbReference type="Google" id="ProtNLM"/>
    </source>
</evidence>